<dbReference type="STRING" id="504472.Slin_3757"/>
<dbReference type="KEGG" id="sli:Slin_3757"/>
<dbReference type="AlphaFoldDB" id="D2QC18"/>
<keyword evidence="2" id="KW-1185">Reference proteome</keyword>
<organism evidence="1 2">
    <name type="scientific">Spirosoma linguale (strain ATCC 33905 / DSM 74 / LMG 10896 / Claus 1)</name>
    <dbReference type="NCBI Taxonomy" id="504472"/>
    <lineage>
        <taxon>Bacteria</taxon>
        <taxon>Pseudomonadati</taxon>
        <taxon>Bacteroidota</taxon>
        <taxon>Cytophagia</taxon>
        <taxon>Cytophagales</taxon>
        <taxon>Cytophagaceae</taxon>
        <taxon>Spirosoma</taxon>
    </lineage>
</organism>
<reference evidence="1 2" key="1">
    <citation type="journal article" date="2010" name="Stand. Genomic Sci.">
        <title>Complete genome sequence of Spirosoma linguale type strain (1).</title>
        <authorList>
            <person name="Lail K."/>
            <person name="Sikorski J."/>
            <person name="Saunders E."/>
            <person name="Lapidus A."/>
            <person name="Glavina Del Rio T."/>
            <person name="Copeland A."/>
            <person name="Tice H."/>
            <person name="Cheng J.-F."/>
            <person name="Lucas S."/>
            <person name="Nolan M."/>
            <person name="Bruce D."/>
            <person name="Goodwin L."/>
            <person name="Pitluck S."/>
            <person name="Ivanova N."/>
            <person name="Mavromatis K."/>
            <person name="Ovchinnikova G."/>
            <person name="Pati A."/>
            <person name="Chen A."/>
            <person name="Palaniappan K."/>
            <person name="Land M."/>
            <person name="Hauser L."/>
            <person name="Chang Y.-J."/>
            <person name="Jeffries C.D."/>
            <person name="Chain P."/>
            <person name="Brettin T."/>
            <person name="Detter J.C."/>
            <person name="Schuetze A."/>
            <person name="Rohde M."/>
            <person name="Tindall B.J."/>
            <person name="Goeker M."/>
            <person name="Bristow J."/>
            <person name="Eisen J.A."/>
            <person name="Markowitz V."/>
            <person name="Hugenholtz P."/>
            <person name="Kyrpides N.C."/>
            <person name="Klenk H.-P."/>
            <person name="Chen F."/>
        </authorList>
    </citation>
    <scope>NUCLEOTIDE SEQUENCE [LARGE SCALE GENOMIC DNA]</scope>
    <source>
        <strain evidence="2">ATCC 33905 / DSM 74 / LMG 10896 / Claus 1</strain>
    </source>
</reference>
<evidence type="ECO:0000313" key="1">
    <source>
        <dbReference type="EMBL" id="ADB39753.1"/>
    </source>
</evidence>
<accession>D2QC18</accession>
<gene>
    <name evidence="1" type="ordered locus">Slin_3757</name>
</gene>
<dbReference type="HOGENOM" id="CLU_3296727_0_0_10"/>
<evidence type="ECO:0000313" key="2">
    <source>
        <dbReference type="Proteomes" id="UP000002028"/>
    </source>
</evidence>
<proteinExistence type="predicted"/>
<protein>
    <submittedName>
        <fullName evidence="1">Uncharacterized protein</fullName>
    </submittedName>
</protein>
<dbReference type="Proteomes" id="UP000002028">
    <property type="component" value="Chromosome"/>
</dbReference>
<dbReference type="EMBL" id="CP001769">
    <property type="protein sequence ID" value="ADB39753.1"/>
    <property type="molecule type" value="Genomic_DNA"/>
</dbReference>
<dbReference type="RefSeq" id="WP_012928268.1">
    <property type="nucleotide sequence ID" value="NC_013730.1"/>
</dbReference>
<name>D2QC18_SPILD</name>
<sequence length="40" mass="4426">MNIGRDEADILKVRNSVRFIHFMCGEPPPFSSFTGQGPSS</sequence>